<sequence>MPEPTEEPRIASKQSIKKAYILLRSIKGKERKVKRPGQPPKEVRKSKKTVGDYRAERHLKTLAPVYPPTKRRHPWQMGFVMQEFRNAMGKQDWIALQRLFPYCGPDSCDFQALRFTYGFLLSLCSPISNESYFQNFLETCIGGNVETTLQRLMTLQTMHRRGKRNPEDDEDQD</sequence>
<dbReference type="OrthoDB" id="7681072at2759"/>
<accession>A0A9R1TJK2</accession>
<name>A0A9R1TJK2_9HYME</name>
<gene>
    <name evidence="3" type="primary">LOC105270842</name>
</gene>
<dbReference type="KEGG" id="fas:105270842"/>
<dbReference type="Proteomes" id="UP000694866">
    <property type="component" value="Unplaced"/>
</dbReference>
<dbReference type="AlphaFoldDB" id="A0A9R1TJK2"/>
<dbReference type="GeneID" id="105270842"/>
<reference evidence="3" key="1">
    <citation type="submission" date="2025-08" db="UniProtKB">
        <authorList>
            <consortium name="RefSeq"/>
        </authorList>
    </citation>
    <scope>IDENTIFICATION</scope>
    <source>
        <strain evidence="3">USDA-PBARC FA_bdor</strain>
        <tissue evidence="3">Whole organism</tissue>
    </source>
</reference>
<protein>
    <submittedName>
        <fullName evidence="3">Uncharacterized protein</fullName>
    </submittedName>
</protein>
<evidence type="ECO:0000256" key="1">
    <source>
        <dbReference type="SAM" id="MobiDB-lite"/>
    </source>
</evidence>
<evidence type="ECO:0000313" key="3">
    <source>
        <dbReference type="RefSeq" id="XP_011310350.1"/>
    </source>
</evidence>
<keyword evidence="2" id="KW-1185">Reference proteome</keyword>
<evidence type="ECO:0000313" key="2">
    <source>
        <dbReference type="Proteomes" id="UP000694866"/>
    </source>
</evidence>
<organism evidence="2 3">
    <name type="scientific">Fopius arisanus</name>
    <dbReference type="NCBI Taxonomy" id="64838"/>
    <lineage>
        <taxon>Eukaryota</taxon>
        <taxon>Metazoa</taxon>
        <taxon>Ecdysozoa</taxon>
        <taxon>Arthropoda</taxon>
        <taxon>Hexapoda</taxon>
        <taxon>Insecta</taxon>
        <taxon>Pterygota</taxon>
        <taxon>Neoptera</taxon>
        <taxon>Endopterygota</taxon>
        <taxon>Hymenoptera</taxon>
        <taxon>Apocrita</taxon>
        <taxon>Ichneumonoidea</taxon>
        <taxon>Braconidae</taxon>
        <taxon>Opiinae</taxon>
        <taxon>Fopius</taxon>
    </lineage>
</organism>
<proteinExistence type="predicted"/>
<dbReference type="RefSeq" id="XP_011310350.1">
    <property type="nucleotide sequence ID" value="XM_011312048.1"/>
</dbReference>
<feature type="region of interest" description="Disordered" evidence="1">
    <location>
        <begin position="30"/>
        <end position="51"/>
    </location>
</feature>